<keyword evidence="1" id="KW-0479">Metal-binding</keyword>
<evidence type="ECO:0000259" key="5">
    <source>
        <dbReference type="PROSITE" id="PS00498"/>
    </source>
</evidence>
<dbReference type="InterPro" id="IPR050316">
    <property type="entry name" value="Tyrosinase/Hemocyanin"/>
</dbReference>
<dbReference type="PROSITE" id="PS00497">
    <property type="entry name" value="TYROSINASE_1"/>
    <property type="match status" value="1"/>
</dbReference>
<protein>
    <recommendedName>
        <fullName evidence="4 5">Tyrosinase copper-binding domain-containing protein</fullName>
    </recommendedName>
</protein>
<sequence>MQWFYFEAVALLSLALLVDSTVVSSSSPGCIVKSQRKAWHILTSDEKLAYLDAERCLMKLPATLGLPGTRTRFDELQASHAIQAEVVHNVGAFLPFHRLLMHSHEYLLRTECGFNGTQPYWDEPLDAGNFSKSILFDTVVGFGGNGIPPTNCIQDGPFVDYINGIGPGHTIQDHCIDRKFDDFISLSALQSYVDRCKAIPDYLTAWPCMEEHPHIGCHGAVGGEMMNPISSPGDPLFYLHHTYLDKVWWDWQSTNLSSRLYDISGSNTQEPCLAFPEPPNVNGTSSFPSGGPIDTTPLPNGTCPVGTQASQPPGITIGTERPGDPGNITTLGHVLNMFGIVPNATIRDVMDIGNDFLCYEYV</sequence>
<comment type="caution">
    <text evidence="6">The sequence shown here is derived from an EMBL/GenBank/DDBJ whole genome shotgun (WGS) entry which is preliminary data.</text>
</comment>
<evidence type="ECO:0000256" key="3">
    <source>
        <dbReference type="SAM" id="SignalP"/>
    </source>
</evidence>
<keyword evidence="2" id="KW-0186">Copper</keyword>
<keyword evidence="7" id="KW-1185">Reference proteome</keyword>
<dbReference type="PANTHER" id="PTHR11474">
    <property type="entry name" value="TYROSINASE FAMILY MEMBER"/>
    <property type="match status" value="1"/>
</dbReference>
<keyword evidence="3" id="KW-0732">Signal</keyword>
<evidence type="ECO:0000313" key="6">
    <source>
        <dbReference type="EMBL" id="KAL2070975.1"/>
    </source>
</evidence>
<name>A0ABR4CMD4_9HELO</name>
<evidence type="ECO:0000259" key="4">
    <source>
        <dbReference type="PROSITE" id="PS00497"/>
    </source>
</evidence>
<evidence type="ECO:0000256" key="2">
    <source>
        <dbReference type="ARBA" id="ARBA00023008"/>
    </source>
</evidence>
<proteinExistence type="predicted"/>
<evidence type="ECO:0000313" key="7">
    <source>
        <dbReference type="Proteomes" id="UP001595075"/>
    </source>
</evidence>
<dbReference type="InterPro" id="IPR008922">
    <property type="entry name" value="Di-copper_centre_dom_sf"/>
</dbReference>
<feature type="chain" id="PRO_5045123633" description="Tyrosinase copper-binding domain-containing protein" evidence="3">
    <location>
        <begin position="21"/>
        <end position="362"/>
    </location>
</feature>
<feature type="domain" description="Tyrosinase copper-binding" evidence="5">
    <location>
        <begin position="234"/>
        <end position="245"/>
    </location>
</feature>
<dbReference type="PRINTS" id="PR00092">
    <property type="entry name" value="TYROSINASE"/>
</dbReference>
<dbReference type="EMBL" id="JAZHXI010000006">
    <property type="protein sequence ID" value="KAL2070975.1"/>
    <property type="molecule type" value="Genomic_DNA"/>
</dbReference>
<reference evidence="6 7" key="1">
    <citation type="journal article" date="2024" name="Commun. Biol.">
        <title>Comparative genomic analysis of thermophilic fungi reveals convergent evolutionary adaptations and gene losses.</title>
        <authorList>
            <person name="Steindorff A.S."/>
            <person name="Aguilar-Pontes M.V."/>
            <person name="Robinson A.J."/>
            <person name="Andreopoulos B."/>
            <person name="LaButti K."/>
            <person name="Kuo A."/>
            <person name="Mondo S."/>
            <person name="Riley R."/>
            <person name="Otillar R."/>
            <person name="Haridas S."/>
            <person name="Lipzen A."/>
            <person name="Grimwood J."/>
            <person name="Schmutz J."/>
            <person name="Clum A."/>
            <person name="Reid I.D."/>
            <person name="Moisan M.C."/>
            <person name="Butler G."/>
            <person name="Nguyen T.T.M."/>
            <person name="Dewar K."/>
            <person name="Conant G."/>
            <person name="Drula E."/>
            <person name="Henrissat B."/>
            <person name="Hansel C."/>
            <person name="Singer S."/>
            <person name="Hutchinson M.I."/>
            <person name="de Vries R.P."/>
            <person name="Natvig D.O."/>
            <person name="Powell A.J."/>
            <person name="Tsang A."/>
            <person name="Grigoriev I.V."/>
        </authorList>
    </citation>
    <scope>NUCLEOTIDE SEQUENCE [LARGE SCALE GENOMIC DNA]</scope>
    <source>
        <strain evidence="6 7">CBS 494.80</strain>
    </source>
</reference>
<dbReference type="SUPFAM" id="SSF48056">
    <property type="entry name" value="Di-copper centre-containing domain"/>
    <property type="match status" value="1"/>
</dbReference>
<dbReference type="Proteomes" id="UP001595075">
    <property type="component" value="Unassembled WGS sequence"/>
</dbReference>
<dbReference type="PROSITE" id="PS00498">
    <property type="entry name" value="TYROSINASE_2"/>
    <property type="match status" value="1"/>
</dbReference>
<accession>A0ABR4CMD4</accession>
<gene>
    <name evidence="6" type="ORF">VTL71DRAFT_14001</name>
</gene>
<dbReference type="Pfam" id="PF00264">
    <property type="entry name" value="Tyrosinase"/>
    <property type="match status" value="1"/>
</dbReference>
<feature type="domain" description="Tyrosinase copper-binding" evidence="4">
    <location>
        <begin position="88"/>
        <end position="105"/>
    </location>
</feature>
<feature type="signal peptide" evidence="3">
    <location>
        <begin position="1"/>
        <end position="20"/>
    </location>
</feature>
<organism evidence="6 7">
    <name type="scientific">Oculimacula yallundae</name>
    <dbReference type="NCBI Taxonomy" id="86028"/>
    <lineage>
        <taxon>Eukaryota</taxon>
        <taxon>Fungi</taxon>
        <taxon>Dikarya</taxon>
        <taxon>Ascomycota</taxon>
        <taxon>Pezizomycotina</taxon>
        <taxon>Leotiomycetes</taxon>
        <taxon>Helotiales</taxon>
        <taxon>Ploettnerulaceae</taxon>
        <taxon>Oculimacula</taxon>
    </lineage>
</organism>
<dbReference type="InterPro" id="IPR002227">
    <property type="entry name" value="Tyrosinase_Cu-bd"/>
</dbReference>
<dbReference type="PANTHER" id="PTHR11474:SF126">
    <property type="entry name" value="TYROSINASE-LIKE PROTEIN TYR-1-RELATED"/>
    <property type="match status" value="1"/>
</dbReference>
<dbReference type="Gene3D" id="1.10.1280.10">
    <property type="entry name" value="Di-copper center containing domain from catechol oxidase"/>
    <property type="match status" value="1"/>
</dbReference>
<evidence type="ECO:0000256" key="1">
    <source>
        <dbReference type="ARBA" id="ARBA00022723"/>
    </source>
</evidence>